<gene>
    <name evidence="1" type="ORF">PPRIM_AZ9-3.1.T0080249</name>
</gene>
<protein>
    <submittedName>
        <fullName evidence="1">Uncharacterized protein</fullName>
    </submittedName>
</protein>
<accession>A0A8S1JQ80</accession>
<dbReference type="Proteomes" id="UP000688137">
    <property type="component" value="Unassembled WGS sequence"/>
</dbReference>
<evidence type="ECO:0000313" key="2">
    <source>
        <dbReference type="Proteomes" id="UP000688137"/>
    </source>
</evidence>
<keyword evidence="2" id="KW-1185">Reference proteome</keyword>
<name>A0A8S1JQ80_PARPR</name>
<proteinExistence type="predicted"/>
<reference evidence="1" key="1">
    <citation type="submission" date="2021-01" db="EMBL/GenBank/DDBJ databases">
        <authorList>
            <consortium name="Genoscope - CEA"/>
            <person name="William W."/>
        </authorList>
    </citation>
    <scope>NUCLEOTIDE SEQUENCE</scope>
</reference>
<comment type="caution">
    <text evidence="1">The sequence shown here is derived from an EMBL/GenBank/DDBJ whole genome shotgun (WGS) entry which is preliminary data.</text>
</comment>
<dbReference type="EMBL" id="CAJJDM010000004">
    <property type="protein sequence ID" value="CAD8044683.1"/>
    <property type="molecule type" value="Genomic_DNA"/>
</dbReference>
<dbReference type="AlphaFoldDB" id="A0A8S1JQ80"/>
<sequence>MRIRNCHSFEQIKNYQSIKLSTFIQDIHQAGRNINTSTSEFIQQKSYSRPCLKKMEQQKFVNHMYQSYQYEKKAVQQGLLTLQHLNKYLQPRKRHFDLKKDINFLKKTKFQTCIQKLRAANIILNASKGQQQKYEIIQETIECKKNQKDDIEFIQKMNECQVQQRMKKLLKFKTTPLFIDVNQTNEN</sequence>
<evidence type="ECO:0000313" key="1">
    <source>
        <dbReference type="EMBL" id="CAD8044683.1"/>
    </source>
</evidence>
<organism evidence="1 2">
    <name type="scientific">Paramecium primaurelia</name>
    <dbReference type="NCBI Taxonomy" id="5886"/>
    <lineage>
        <taxon>Eukaryota</taxon>
        <taxon>Sar</taxon>
        <taxon>Alveolata</taxon>
        <taxon>Ciliophora</taxon>
        <taxon>Intramacronucleata</taxon>
        <taxon>Oligohymenophorea</taxon>
        <taxon>Peniculida</taxon>
        <taxon>Parameciidae</taxon>
        <taxon>Paramecium</taxon>
    </lineage>
</organism>